<organism evidence="1 2">
    <name type="scientific">Arcticibacter pallidicorallinus</name>
    <dbReference type="NCBI Taxonomy" id="1259464"/>
    <lineage>
        <taxon>Bacteria</taxon>
        <taxon>Pseudomonadati</taxon>
        <taxon>Bacteroidota</taxon>
        <taxon>Sphingobacteriia</taxon>
        <taxon>Sphingobacteriales</taxon>
        <taxon>Sphingobacteriaceae</taxon>
        <taxon>Arcticibacter</taxon>
    </lineage>
</organism>
<reference evidence="1 2" key="1">
    <citation type="submission" date="2018-03" db="EMBL/GenBank/DDBJ databases">
        <title>Genomic Encyclopedia of Type Strains, Phase III (KMG-III): the genomes of soil and plant-associated and newly described type strains.</title>
        <authorList>
            <person name="Whitman W."/>
        </authorList>
    </citation>
    <scope>NUCLEOTIDE SEQUENCE [LARGE SCALE GENOMIC DNA]</scope>
    <source>
        <strain evidence="1 2">CGMCC 1.9313</strain>
    </source>
</reference>
<evidence type="ECO:0000313" key="2">
    <source>
        <dbReference type="Proteomes" id="UP000238034"/>
    </source>
</evidence>
<dbReference type="SUPFAM" id="SSF53067">
    <property type="entry name" value="Actin-like ATPase domain"/>
    <property type="match status" value="2"/>
</dbReference>
<proteinExistence type="predicted"/>
<dbReference type="Gene3D" id="3.30.420.40">
    <property type="match status" value="2"/>
</dbReference>
<comment type="caution">
    <text evidence="1">The sequence shown here is derived from an EMBL/GenBank/DDBJ whole genome shotgun (WGS) entry which is preliminary data.</text>
</comment>
<dbReference type="InterPro" id="IPR043129">
    <property type="entry name" value="ATPase_NBD"/>
</dbReference>
<dbReference type="AlphaFoldDB" id="A0A2T0U6W6"/>
<dbReference type="GO" id="GO:0016301">
    <property type="term" value="F:kinase activity"/>
    <property type="evidence" value="ECO:0007669"/>
    <property type="project" value="UniProtKB-KW"/>
</dbReference>
<dbReference type="Proteomes" id="UP000238034">
    <property type="component" value="Unassembled WGS sequence"/>
</dbReference>
<dbReference type="CDD" id="cd24079">
    <property type="entry name" value="ASKHA_NBD_PG1100-like"/>
    <property type="match status" value="1"/>
</dbReference>
<dbReference type="OrthoDB" id="871343at2"/>
<accession>A0A2T0U6W6</accession>
<gene>
    <name evidence="1" type="ORF">B0I27_103129</name>
</gene>
<dbReference type="RefSeq" id="WP_106292260.1">
    <property type="nucleotide sequence ID" value="NZ_PVTH01000003.1"/>
</dbReference>
<keyword evidence="1" id="KW-0418">Kinase</keyword>
<keyword evidence="1" id="KW-0808">Transferase</keyword>
<name>A0A2T0U6W6_9SPHI</name>
<protein>
    <submittedName>
        <fullName evidence="1">N-acetylglucosamine kinase-like BadF-type ATPase</fullName>
    </submittedName>
</protein>
<keyword evidence="2" id="KW-1185">Reference proteome</keyword>
<sequence length="284" mass="32078">MILVADSGSSKTDWILSMDAQNTIEFSTKGINPYFNNDKEISRLVAHEPEVKKYADQITEVYFFGEGCSNPDKREMVSNGLSNVFKNAFINVENDAIGSAYATCGSSKGFTCVLGSGSNIAFFDGEQVHYGVHSLGFVLGNEGSGAYFGKQLITSFLYETMPKGLRRAFKEEFKVDKEVVIKNVYQKPLPNIYLSSFVPFMDKYRSDEFIEELLLKGLEQFIVTHIVPYPDYRKYPCHFVGSVAWHFRDVLQIVCDKHHVKVGKVLQRPIGELLKYIQQEGVKA</sequence>
<evidence type="ECO:0000313" key="1">
    <source>
        <dbReference type="EMBL" id="PRY53659.1"/>
    </source>
</evidence>
<dbReference type="Gene3D" id="1.10.720.160">
    <property type="match status" value="1"/>
</dbReference>
<dbReference type="EMBL" id="PVTH01000003">
    <property type="protein sequence ID" value="PRY53659.1"/>
    <property type="molecule type" value="Genomic_DNA"/>
</dbReference>